<accession>K2NP77</accession>
<evidence type="ECO:0000256" key="1">
    <source>
        <dbReference type="SAM" id="Phobius"/>
    </source>
</evidence>
<gene>
    <name evidence="2" type="ORF">MOQ_000152</name>
</gene>
<name>K2NP77_TRYCR</name>
<organism evidence="2 3">
    <name type="scientific">Trypanosoma cruzi marinkellei</name>
    <dbReference type="NCBI Taxonomy" id="85056"/>
    <lineage>
        <taxon>Eukaryota</taxon>
        <taxon>Discoba</taxon>
        <taxon>Euglenozoa</taxon>
        <taxon>Kinetoplastea</taxon>
        <taxon>Metakinetoplastina</taxon>
        <taxon>Trypanosomatida</taxon>
        <taxon>Trypanosomatidae</taxon>
        <taxon>Trypanosoma</taxon>
        <taxon>Schizotrypanum</taxon>
    </lineage>
</organism>
<reference evidence="2 3" key="1">
    <citation type="journal article" date="2012" name="BMC Genomics">
        <title>Comparative genomic analysis of human infective Trypanosoma cruzi lineages with the bat-restricted subspecies T. cruzi marinkellei.</title>
        <authorList>
            <person name="Franzen O."/>
            <person name="Talavera-Lopez C."/>
            <person name="Ochaya S."/>
            <person name="Butler C.E."/>
            <person name="Messenger L.A."/>
            <person name="Lewis M.D."/>
            <person name="Llewellyn M.S."/>
            <person name="Marinkelle C.J."/>
            <person name="Tyler K.M."/>
            <person name="Miles M.A."/>
            <person name="Andersson B."/>
        </authorList>
    </citation>
    <scope>NUCLEOTIDE SEQUENCE [LARGE SCALE GENOMIC DNA]</scope>
    <source>
        <strain evidence="2 3">B7</strain>
    </source>
</reference>
<keyword evidence="1" id="KW-1133">Transmembrane helix</keyword>
<evidence type="ECO:0000313" key="2">
    <source>
        <dbReference type="EMBL" id="EKF39624.1"/>
    </source>
</evidence>
<comment type="caution">
    <text evidence="2">The sequence shown here is derived from an EMBL/GenBank/DDBJ whole genome shotgun (WGS) entry which is preliminary data.</text>
</comment>
<keyword evidence="1" id="KW-0472">Membrane</keyword>
<feature type="non-terminal residue" evidence="2">
    <location>
        <position position="140"/>
    </location>
</feature>
<dbReference type="AlphaFoldDB" id="K2NP77"/>
<proteinExistence type="predicted"/>
<feature type="transmembrane region" description="Helical" evidence="1">
    <location>
        <begin position="109"/>
        <end position="139"/>
    </location>
</feature>
<dbReference type="Proteomes" id="UP000007350">
    <property type="component" value="Unassembled WGS sequence"/>
</dbReference>
<evidence type="ECO:0000313" key="3">
    <source>
        <dbReference type="Proteomes" id="UP000007350"/>
    </source>
</evidence>
<keyword evidence="3" id="KW-1185">Reference proteome</keyword>
<keyword evidence="1" id="KW-0812">Transmembrane</keyword>
<dbReference type="EMBL" id="AHKC01000668">
    <property type="protein sequence ID" value="EKF39624.1"/>
    <property type="molecule type" value="Genomic_DNA"/>
</dbReference>
<sequence>MTCTHGSHSHCRKEPCACVTWRRKKTVSIWEPRRTRILRRRYWGAQGIAGQTRSIFLISPQSCEKYRRSTSTFSPLKQQHDEYWKLEENKKISNLDAFYAHPSSFLPTYFFSFLSFFFFFSLRAGTAVYRSFFFFFFFFF</sequence>
<protein>
    <submittedName>
        <fullName evidence="2">Uncharacterized protein</fullName>
    </submittedName>
</protein>